<feature type="signal peptide" evidence="2">
    <location>
        <begin position="1"/>
        <end position="17"/>
    </location>
</feature>
<evidence type="ECO:0000256" key="2">
    <source>
        <dbReference type="SAM" id="SignalP"/>
    </source>
</evidence>
<keyword evidence="1" id="KW-0378">Hydrolase</keyword>
<organism evidence="3 4">
    <name type="scientific">Lactobacillus corticis</name>
    <dbReference type="NCBI Taxonomy" id="2201249"/>
    <lineage>
        <taxon>Bacteria</taxon>
        <taxon>Bacillati</taxon>
        <taxon>Bacillota</taxon>
        <taxon>Bacilli</taxon>
        <taxon>Lactobacillales</taxon>
        <taxon>Lactobacillaceae</taxon>
        <taxon>Lactobacillus</taxon>
    </lineage>
</organism>
<evidence type="ECO:0000256" key="1">
    <source>
        <dbReference type="ARBA" id="ARBA00022801"/>
    </source>
</evidence>
<keyword evidence="4" id="KW-1185">Reference proteome</keyword>
<dbReference type="GO" id="GO:0004668">
    <property type="term" value="F:protein-arginine deiminase activity"/>
    <property type="evidence" value="ECO:0007669"/>
    <property type="project" value="InterPro"/>
</dbReference>
<dbReference type="EMBL" id="BMAY01000012">
    <property type="protein sequence ID" value="GFZ27533.1"/>
    <property type="molecule type" value="Genomic_DNA"/>
</dbReference>
<dbReference type="Gene3D" id="3.75.10.10">
    <property type="entry name" value="L-arginine/glycine Amidinotransferase, Chain A"/>
    <property type="match status" value="1"/>
</dbReference>
<dbReference type="RefSeq" id="WP_212781217.1">
    <property type="nucleotide sequence ID" value="NZ_BMAY01000012.1"/>
</dbReference>
<dbReference type="PANTHER" id="PTHR31377:SF0">
    <property type="entry name" value="AGMATINE DEIMINASE-RELATED"/>
    <property type="match status" value="1"/>
</dbReference>
<dbReference type="SUPFAM" id="SSF55909">
    <property type="entry name" value="Pentein"/>
    <property type="match status" value="1"/>
</dbReference>
<dbReference type="PANTHER" id="PTHR31377">
    <property type="entry name" value="AGMATINE DEIMINASE-RELATED"/>
    <property type="match status" value="1"/>
</dbReference>
<dbReference type="GO" id="GO:0009446">
    <property type="term" value="P:putrescine biosynthetic process"/>
    <property type="evidence" value="ECO:0007669"/>
    <property type="project" value="InterPro"/>
</dbReference>
<accession>A0A916QJ83</accession>
<dbReference type="Proteomes" id="UP000677218">
    <property type="component" value="Unassembled WGS sequence"/>
</dbReference>
<protein>
    <submittedName>
        <fullName evidence="3">Agmatine deiminase</fullName>
    </submittedName>
</protein>
<keyword evidence="2" id="KW-0732">Signal</keyword>
<dbReference type="PROSITE" id="PS51257">
    <property type="entry name" value="PROKAR_LIPOPROTEIN"/>
    <property type="match status" value="1"/>
</dbReference>
<feature type="chain" id="PRO_5039257819" evidence="2">
    <location>
        <begin position="18"/>
        <end position="369"/>
    </location>
</feature>
<name>A0A916QJ83_9LACO</name>
<sequence length="369" mass="42082">MKKIWLLLSLVAVLTLAACTGKGVEQKKMNNTEVQYTFPDENEPHEGTWLIWPHAHTYGKKYARELEPIWIKMTKALAPGERVHIIAYNEALKRHIQTQLRQAKVKLSHVDYVIAKSDDVWARDTGPMFVYDRQDHLKIVDFGFNGWGKKTPYRHDDQIPQKVAKAMDLPIVDASKLVLEGGAVDMASDGTILACRSSVTNSNRNPHLSQKQVEQYLRRYLGAKHFIWLDGVSGEDITDAHIDGFARFYNDRTIMTVPEKDFFDLYEGMKTSDYEKLMSAKNAAGKPYKYIEIPLTKKNVTGLDYKGSYLNYYLGNKVLLLPVYGDANDAVAIKKMAQLYPHHQVVPINVTKLYKNGGMLHCVTQQQPY</sequence>
<dbReference type="Pfam" id="PF04371">
    <property type="entry name" value="PAD_porph"/>
    <property type="match status" value="1"/>
</dbReference>
<reference evidence="3" key="1">
    <citation type="submission" date="2020-08" db="EMBL/GenBank/DDBJ databases">
        <title>Taxonomic study for Lactobacillus species isolated from hardwood bark.</title>
        <authorList>
            <person name="Tohno M."/>
            <person name="Tanizawa Y."/>
        </authorList>
    </citation>
    <scope>NUCLEOTIDE SEQUENCE</scope>
    <source>
        <strain evidence="3">B40</strain>
    </source>
</reference>
<gene>
    <name evidence="3" type="ORF">LCB40_14130</name>
</gene>
<dbReference type="AlphaFoldDB" id="A0A916QJ83"/>
<evidence type="ECO:0000313" key="3">
    <source>
        <dbReference type="EMBL" id="GFZ27533.1"/>
    </source>
</evidence>
<dbReference type="InterPro" id="IPR007466">
    <property type="entry name" value="Peptidyl-Arg-deiminase_porph"/>
</dbReference>
<dbReference type="GO" id="GO:0047632">
    <property type="term" value="F:agmatine deiminase activity"/>
    <property type="evidence" value="ECO:0007669"/>
    <property type="project" value="TreeGrafter"/>
</dbReference>
<evidence type="ECO:0000313" key="4">
    <source>
        <dbReference type="Proteomes" id="UP000677218"/>
    </source>
</evidence>
<comment type="caution">
    <text evidence="3">The sequence shown here is derived from an EMBL/GenBank/DDBJ whole genome shotgun (WGS) entry which is preliminary data.</text>
</comment>
<proteinExistence type="predicted"/>